<proteinExistence type="predicted"/>
<dbReference type="GO" id="GO:0006355">
    <property type="term" value="P:regulation of DNA-templated transcription"/>
    <property type="evidence" value="ECO:0007669"/>
    <property type="project" value="InterPro"/>
</dbReference>
<evidence type="ECO:0000259" key="3">
    <source>
        <dbReference type="PROSITE" id="PS51037"/>
    </source>
</evidence>
<gene>
    <name evidence="4" type="ORF">LAME_0F04412G</name>
</gene>
<feature type="domain" description="YEATS" evidence="3">
    <location>
        <begin position="1"/>
        <end position="135"/>
    </location>
</feature>
<dbReference type="PANTHER" id="PTHR23195">
    <property type="entry name" value="YEATS DOMAIN"/>
    <property type="match status" value="1"/>
</dbReference>
<dbReference type="Proteomes" id="UP000191144">
    <property type="component" value="Chromosome F"/>
</dbReference>
<dbReference type="EMBL" id="LT598477">
    <property type="protein sequence ID" value="SCU93614.1"/>
    <property type="molecule type" value="Genomic_DNA"/>
</dbReference>
<evidence type="ECO:0000313" key="4">
    <source>
        <dbReference type="EMBL" id="SCU93614.1"/>
    </source>
</evidence>
<dbReference type="GO" id="GO:0005634">
    <property type="term" value="C:nucleus"/>
    <property type="evidence" value="ECO:0007669"/>
    <property type="project" value="UniProtKB-SubCell"/>
</dbReference>
<dbReference type="AlphaFoldDB" id="A0A1G4JS07"/>
<accession>A0A1G4JS07</accession>
<protein>
    <submittedName>
        <fullName evidence="4">LAME_0F04412g1_1</fullName>
    </submittedName>
</protein>
<dbReference type="CDD" id="cd16905">
    <property type="entry name" value="YEATS_Taf14_like"/>
    <property type="match status" value="1"/>
</dbReference>
<dbReference type="InterPro" id="IPR055129">
    <property type="entry name" value="YEATS_dom"/>
</dbReference>
<evidence type="ECO:0000313" key="5">
    <source>
        <dbReference type="Proteomes" id="UP000191144"/>
    </source>
</evidence>
<evidence type="ECO:0000256" key="2">
    <source>
        <dbReference type="PROSITE-ProRule" id="PRU00376"/>
    </source>
</evidence>
<dbReference type="Gene3D" id="2.60.40.1970">
    <property type="entry name" value="YEATS domain"/>
    <property type="match status" value="1"/>
</dbReference>
<reference evidence="5" key="1">
    <citation type="submission" date="2016-03" db="EMBL/GenBank/DDBJ databases">
        <authorList>
            <person name="Devillers Hugo."/>
        </authorList>
    </citation>
    <scope>NUCLEOTIDE SEQUENCE [LARGE SCALE GENOMIC DNA]</scope>
</reference>
<dbReference type="GO" id="GO:0000785">
    <property type="term" value="C:chromatin"/>
    <property type="evidence" value="ECO:0007669"/>
    <property type="project" value="UniProtKB-ARBA"/>
</dbReference>
<dbReference type="Pfam" id="PF03366">
    <property type="entry name" value="YEATS"/>
    <property type="match status" value="1"/>
</dbReference>
<dbReference type="PROSITE" id="PS51037">
    <property type="entry name" value="YEATS"/>
    <property type="match status" value="1"/>
</dbReference>
<dbReference type="InterPro" id="IPR038704">
    <property type="entry name" value="YEAST_sf"/>
</dbReference>
<sequence length="220" mass="25189">MGIPYVERTIRIKTRQFIVGKQRPADGLPLREWQVDLWILTLDGLELPANVFEKCTYRLHPTFPQPIQIKTEPPFTVKERGWGEFSYPIQCSFLQGGGEVEFLHDLSFQESTYHSDVPIKVPIHIPDLRKALEISGAVLSTTDALMTESTCLPKIDRSIKKLVAGDEDLATDVMNKILHHPAISREIEKLPLEEQFVFDLRQLPSCLLEEVIHFIDQSEQ</sequence>
<organism evidence="4 5">
    <name type="scientific">Lachancea meyersii CBS 8951</name>
    <dbReference type="NCBI Taxonomy" id="1266667"/>
    <lineage>
        <taxon>Eukaryota</taxon>
        <taxon>Fungi</taxon>
        <taxon>Dikarya</taxon>
        <taxon>Ascomycota</taxon>
        <taxon>Saccharomycotina</taxon>
        <taxon>Saccharomycetes</taxon>
        <taxon>Saccharomycetales</taxon>
        <taxon>Saccharomycetaceae</taxon>
        <taxon>Lachancea</taxon>
    </lineage>
</organism>
<evidence type="ECO:0000256" key="1">
    <source>
        <dbReference type="ARBA" id="ARBA00023242"/>
    </source>
</evidence>
<keyword evidence="5" id="KW-1185">Reference proteome</keyword>
<dbReference type="InterPro" id="IPR005033">
    <property type="entry name" value="YEATS"/>
</dbReference>
<comment type="subcellular location">
    <subcellularLocation>
        <location evidence="2">Nucleus</location>
    </subcellularLocation>
</comment>
<name>A0A1G4JS07_9SACH</name>
<keyword evidence="1 2" id="KW-0539">Nucleus</keyword>
<dbReference type="OrthoDB" id="1741717at2759"/>